<dbReference type="EMBL" id="CAADFY010000056">
    <property type="protein sequence ID" value="VFK54793.1"/>
    <property type="molecule type" value="Genomic_DNA"/>
</dbReference>
<name>A0A450ZLU5_9GAMM</name>
<accession>A0A450ZLU5</accession>
<protein>
    <submittedName>
        <fullName evidence="1">Uncharacterized protein</fullName>
    </submittedName>
</protein>
<dbReference type="EMBL" id="CAADFX010000031">
    <property type="protein sequence ID" value="VFK55329.1"/>
    <property type="molecule type" value="Genomic_DNA"/>
</dbReference>
<reference evidence="1" key="1">
    <citation type="submission" date="2019-02" db="EMBL/GenBank/DDBJ databases">
        <authorList>
            <person name="Gruber-Vodicka R. H."/>
            <person name="Seah K. B. B."/>
        </authorList>
    </citation>
    <scope>NUCLEOTIDE SEQUENCE</scope>
    <source>
        <strain evidence="2">BECK_BY1</strain>
        <strain evidence="3">BECK_BY2</strain>
        <strain evidence="1">BECK_BY3</strain>
    </source>
</reference>
<evidence type="ECO:0000313" key="3">
    <source>
        <dbReference type="EMBL" id="VFK60407.1"/>
    </source>
</evidence>
<dbReference type="AlphaFoldDB" id="A0A450ZLU5"/>
<gene>
    <name evidence="2" type="ORF">BECKTUN1418D_GA0071000_10314</name>
    <name evidence="3" type="ORF">BECKTUN1418E_GA0071001_10581</name>
    <name evidence="1" type="ORF">BECKTUN1418F_GA0071002_10562</name>
</gene>
<dbReference type="EMBL" id="CAADFV010000058">
    <property type="protein sequence ID" value="VFK60407.1"/>
    <property type="molecule type" value="Genomic_DNA"/>
</dbReference>
<evidence type="ECO:0000313" key="1">
    <source>
        <dbReference type="EMBL" id="VFK54793.1"/>
    </source>
</evidence>
<proteinExistence type="predicted"/>
<evidence type="ECO:0000313" key="2">
    <source>
        <dbReference type="EMBL" id="VFK55329.1"/>
    </source>
</evidence>
<sequence>MRRVLRSVYDAASCIKGLRCSLASFSYTLNRTRFSILASEDIQRIYFVKHVIKKLSYNVPQKWELQK</sequence>
<organism evidence="1">
    <name type="scientific">Candidatus Kentrum sp. TUN</name>
    <dbReference type="NCBI Taxonomy" id="2126343"/>
    <lineage>
        <taxon>Bacteria</taxon>
        <taxon>Pseudomonadati</taxon>
        <taxon>Pseudomonadota</taxon>
        <taxon>Gammaproteobacteria</taxon>
        <taxon>Candidatus Kentrum</taxon>
    </lineage>
</organism>